<gene>
    <name evidence="3" type="ORF">HII31_05380</name>
</gene>
<name>A0A8H6RLN8_9PEZI</name>
<keyword evidence="2" id="KW-1133">Transmembrane helix</keyword>
<evidence type="ECO:0000256" key="2">
    <source>
        <dbReference type="SAM" id="Phobius"/>
    </source>
</evidence>
<proteinExistence type="predicted"/>
<feature type="compositionally biased region" description="Polar residues" evidence="1">
    <location>
        <begin position="74"/>
        <end position="100"/>
    </location>
</feature>
<keyword evidence="2" id="KW-0812">Transmembrane</keyword>
<dbReference type="InterPro" id="IPR021514">
    <property type="entry name" value="DUF3176"/>
</dbReference>
<dbReference type="AlphaFoldDB" id="A0A8H6RLN8"/>
<comment type="caution">
    <text evidence="3">The sequence shown here is derived from an EMBL/GenBank/DDBJ whole genome shotgun (WGS) entry which is preliminary data.</text>
</comment>
<sequence length="714" mass="78110">MSSLNQASEPSGVLRSEGESSFSHSRFSFEQEQAQSLFADGNIVDQVSRLSAESSTNGGMSSRNTQESPALHNTAFSEEGSNTTDQHVIKQASSHNTKLQTTDEDDGHEVPSAPRPRRGPAATLSLWWWEIGALALGLASFVSIIVVLLVYDNKTLATWGVPISINAVVSILTALFKESLALPIAEGISQLKWLHFSKSARSLVDMETFDRASRGPWGSILLIGRQFAHKQRSYLSMLGALIILITLAVDPFSQASVGYYSCRRSAPSLASISRTNSWYDRAQVHIDPLTAMIGAPMQLALYLGFFQPPANSSVSIDVSCVTGNCTFPSDHGASFSTLSMCYTCEDLTRYAVKNSSEMGTLQYTLPSGLAATGYNVFNTSAVSVLNLPDGVWRDTTFLGWHGITLKSDKECDWFDATCGSSVPFAFTCSFQPCVKTYTANVTKTIYNETELLEHRRSLHYNPMQGNYELALNRTLVNGTWKDCTTSDRNTSTHSYQYFGPAIQDVVYQGSTEGIPSSWYEPECVYNMYGPSVALNSTQQFWSSTFFGDDGNLITGSGGVLGPAWLLDLWNRGHINMTGINSHAAGIAESLGAYLRKNSADEDSLQTAQGQAWDTHICIGVQWGYLTYLAAVLVLELVFFALVVVAYHGNAWSSDWKSSVLAVVFRGGIGEPGCKAEGDIVQSYDRRQDEMWNAAREVKVKLTGGDRGWRLAEAT</sequence>
<accession>A0A8H6RLN8</accession>
<feature type="transmembrane region" description="Helical" evidence="2">
    <location>
        <begin position="157"/>
        <end position="176"/>
    </location>
</feature>
<feature type="transmembrane region" description="Helical" evidence="2">
    <location>
        <begin position="126"/>
        <end position="151"/>
    </location>
</feature>
<evidence type="ECO:0000313" key="4">
    <source>
        <dbReference type="Proteomes" id="UP000660729"/>
    </source>
</evidence>
<keyword evidence="4" id="KW-1185">Reference proteome</keyword>
<protein>
    <submittedName>
        <fullName evidence="3">Uncharacterized protein</fullName>
    </submittedName>
</protein>
<dbReference type="Pfam" id="PF11374">
    <property type="entry name" value="DUF3176"/>
    <property type="match status" value="1"/>
</dbReference>
<reference evidence="3" key="1">
    <citation type="submission" date="2020-04" db="EMBL/GenBank/DDBJ databases">
        <title>Draft genome resource of the tomato pathogen Pseudocercospora fuligena.</title>
        <authorList>
            <person name="Zaccaron A."/>
        </authorList>
    </citation>
    <scope>NUCLEOTIDE SEQUENCE</scope>
    <source>
        <strain evidence="3">PF001</strain>
    </source>
</reference>
<feature type="compositionally biased region" description="Polar residues" evidence="1">
    <location>
        <begin position="49"/>
        <end position="68"/>
    </location>
</feature>
<feature type="region of interest" description="Disordered" evidence="1">
    <location>
        <begin position="1"/>
        <end position="28"/>
    </location>
</feature>
<evidence type="ECO:0000313" key="3">
    <source>
        <dbReference type="EMBL" id="KAF7193286.1"/>
    </source>
</evidence>
<dbReference type="OrthoDB" id="5376804at2759"/>
<feature type="transmembrane region" description="Helical" evidence="2">
    <location>
        <begin position="624"/>
        <end position="646"/>
    </location>
</feature>
<dbReference type="PANTHER" id="PTHR35394:SF5">
    <property type="entry name" value="DUF3176 DOMAIN-CONTAINING PROTEIN"/>
    <property type="match status" value="1"/>
</dbReference>
<feature type="compositionally biased region" description="Low complexity" evidence="1">
    <location>
        <begin position="19"/>
        <end position="28"/>
    </location>
</feature>
<dbReference type="Proteomes" id="UP000660729">
    <property type="component" value="Unassembled WGS sequence"/>
</dbReference>
<dbReference type="EMBL" id="JABCIY010000090">
    <property type="protein sequence ID" value="KAF7193286.1"/>
    <property type="molecule type" value="Genomic_DNA"/>
</dbReference>
<feature type="region of interest" description="Disordered" evidence="1">
    <location>
        <begin position="49"/>
        <end position="119"/>
    </location>
</feature>
<keyword evidence="2" id="KW-0472">Membrane</keyword>
<dbReference type="PANTHER" id="PTHR35394">
    <property type="entry name" value="DUF3176 DOMAIN-CONTAINING PROTEIN"/>
    <property type="match status" value="1"/>
</dbReference>
<organism evidence="3 4">
    <name type="scientific">Pseudocercospora fuligena</name>
    <dbReference type="NCBI Taxonomy" id="685502"/>
    <lineage>
        <taxon>Eukaryota</taxon>
        <taxon>Fungi</taxon>
        <taxon>Dikarya</taxon>
        <taxon>Ascomycota</taxon>
        <taxon>Pezizomycotina</taxon>
        <taxon>Dothideomycetes</taxon>
        <taxon>Dothideomycetidae</taxon>
        <taxon>Mycosphaerellales</taxon>
        <taxon>Mycosphaerellaceae</taxon>
        <taxon>Pseudocercospora</taxon>
    </lineage>
</organism>
<evidence type="ECO:0000256" key="1">
    <source>
        <dbReference type="SAM" id="MobiDB-lite"/>
    </source>
</evidence>